<evidence type="ECO:0000313" key="1">
    <source>
        <dbReference type="EMBL" id="CBY37232.1"/>
    </source>
</evidence>
<dbReference type="AlphaFoldDB" id="E4YP34"/>
<dbReference type="Proteomes" id="UP000011014">
    <property type="component" value="Unassembled WGS sequence"/>
</dbReference>
<dbReference type="EMBL" id="FN654925">
    <property type="protein sequence ID" value="CBY37232.1"/>
    <property type="molecule type" value="Genomic_DNA"/>
</dbReference>
<accession>E4YP34</accession>
<name>E4YP34_OIKDI</name>
<proteinExistence type="predicted"/>
<organism evidence="1">
    <name type="scientific">Oikopleura dioica</name>
    <name type="common">Tunicate</name>
    <dbReference type="NCBI Taxonomy" id="34765"/>
    <lineage>
        <taxon>Eukaryota</taxon>
        <taxon>Metazoa</taxon>
        <taxon>Chordata</taxon>
        <taxon>Tunicata</taxon>
        <taxon>Appendicularia</taxon>
        <taxon>Copelata</taxon>
        <taxon>Oikopleuridae</taxon>
        <taxon>Oikopleura</taxon>
    </lineage>
</organism>
<reference evidence="1" key="1">
    <citation type="journal article" date="2010" name="Science">
        <title>Plasticity of animal genome architecture unmasked by rapid evolution of a pelagic tunicate.</title>
        <authorList>
            <person name="Denoeud F."/>
            <person name="Henriet S."/>
            <person name="Mungpakdee S."/>
            <person name="Aury J.M."/>
            <person name="Da Silva C."/>
            <person name="Brinkmann H."/>
            <person name="Mikhaleva J."/>
            <person name="Olsen L.C."/>
            <person name="Jubin C."/>
            <person name="Canestro C."/>
            <person name="Bouquet J.M."/>
            <person name="Danks G."/>
            <person name="Poulain J."/>
            <person name="Campsteijn C."/>
            <person name="Adamski M."/>
            <person name="Cross I."/>
            <person name="Yadetie F."/>
            <person name="Muffato M."/>
            <person name="Louis A."/>
            <person name="Butcher S."/>
            <person name="Tsagkogeorga G."/>
            <person name="Konrad A."/>
            <person name="Singh S."/>
            <person name="Jensen M.F."/>
            <person name="Cong E.H."/>
            <person name="Eikeseth-Otteraa H."/>
            <person name="Noel B."/>
            <person name="Anthouard V."/>
            <person name="Porcel B.M."/>
            <person name="Kachouri-Lafond R."/>
            <person name="Nishino A."/>
            <person name="Ugolini M."/>
            <person name="Chourrout P."/>
            <person name="Nishida H."/>
            <person name="Aasland R."/>
            <person name="Huzurbazar S."/>
            <person name="Westhof E."/>
            <person name="Delsuc F."/>
            <person name="Lehrach H."/>
            <person name="Reinhardt R."/>
            <person name="Weissenbach J."/>
            <person name="Roy S.W."/>
            <person name="Artiguenave F."/>
            <person name="Postlethwait J.H."/>
            <person name="Manak J.R."/>
            <person name="Thompson E.M."/>
            <person name="Jaillon O."/>
            <person name="Du Pasquier L."/>
            <person name="Boudinot P."/>
            <person name="Liberles D.A."/>
            <person name="Volff J.N."/>
            <person name="Philippe H."/>
            <person name="Lenhard B."/>
            <person name="Roest Crollius H."/>
            <person name="Wincker P."/>
            <person name="Chourrout D."/>
        </authorList>
    </citation>
    <scope>NUCLEOTIDE SEQUENCE [LARGE SCALE GENOMIC DNA]</scope>
</reference>
<sequence>RPAPRVIYTEPADGEEESFEPVRHSVAKIDSPIYN</sequence>
<feature type="non-terminal residue" evidence="1">
    <location>
        <position position="1"/>
    </location>
</feature>
<gene>
    <name evidence="1" type="ORF">GSOID_T00030319001</name>
</gene>
<protein>
    <submittedName>
        <fullName evidence="1">Uncharacterized protein</fullName>
    </submittedName>
</protein>